<feature type="signal peptide" evidence="1">
    <location>
        <begin position="1"/>
        <end position="23"/>
    </location>
</feature>
<dbReference type="RefSeq" id="WP_144278061.1">
    <property type="nucleotide sequence ID" value="NZ_CP041730.1"/>
</dbReference>
<dbReference type="EMBL" id="CP041730">
    <property type="protein sequence ID" value="QDQ26667.1"/>
    <property type="molecule type" value="Genomic_DNA"/>
</dbReference>
<feature type="chain" id="PRO_5022010280" evidence="1">
    <location>
        <begin position="24"/>
        <end position="314"/>
    </location>
</feature>
<dbReference type="AlphaFoldDB" id="A0A516SET2"/>
<dbReference type="InterPro" id="IPR000297">
    <property type="entry name" value="PPIase_PpiC"/>
</dbReference>
<dbReference type="Pfam" id="PF13624">
    <property type="entry name" value="SurA_N_3"/>
    <property type="match status" value="1"/>
</dbReference>
<dbReference type="KEGG" id="cari:FNU76_09985"/>
<gene>
    <name evidence="3" type="primary">epsD</name>
    <name evidence="3" type="ORF">FNU76_09985</name>
</gene>
<keyword evidence="1" id="KW-0732">Signal</keyword>
<protein>
    <submittedName>
        <fullName evidence="3">Peptidyl-prolyl cis-trans isomerase, EpsD family</fullName>
        <ecNumber evidence="3">5.2.1.8</ecNumber>
    </submittedName>
</protein>
<keyword evidence="4" id="KW-1185">Reference proteome</keyword>
<evidence type="ECO:0000313" key="4">
    <source>
        <dbReference type="Proteomes" id="UP000317550"/>
    </source>
</evidence>
<dbReference type="Proteomes" id="UP000317550">
    <property type="component" value="Chromosome"/>
</dbReference>
<dbReference type="OrthoDB" id="5564407at2"/>
<evidence type="ECO:0000313" key="3">
    <source>
        <dbReference type="EMBL" id="QDQ26667.1"/>
    </source>
</evidence>
<reference evidence="4" key="1">
    <citation type="submission" date="2019-07" db="EMBL/GenBank/DDBJ databases">
        <title>Chitinimonas sp. nov., isolated from Ny-Alesund, arctica soil.</title>
        <authorList>
            <person name="Xu Q."/>
            <person name="Peng F."/>
        </authorList>
    </citation>
    <scope>NUCLEOTIDE SEQUENCE [LARGE SCALE GENOMIC DNA]</scope>
    <source>
        <strain evidence="4">R3-44</strain>
    </source>
</reference>
<dbReference type="EC" id="5.2.1.8" evidence="3"/>
<evidence type="ECO:0000259" key="2">
    <source>
        <dbReference type="Pfam" id="PF13145"/>
    </source>
</evidence>
<dbReference type="NCBIfam" id="TIGR02925">
    <property type="entry name" value="cis_trans_EpsD"/>
    <property type="match status" value="1"/>
</dbReference>
<proteinExistence type="predicted"/>
<dbReference type="PROSITE" id="PS51257">
    <property type="entry name" value="PROKAR_LIPOPROTEIN"/>
    <property type="match status" value="1"/>
</dbReference>
<dbReference type="GO" id="GO:0003755">
    <property type="term" value="F:peptidyl-prolyl cis-trans isomerase activity"/>
    <property type="evidence" value="ECO:0007669"/>
    <property type="project" value="UniProtKB-EC"/>
</dbReference>
<dbReference type="SUPFAM" id="SSF109998">
    <property type="entry name" value="Triger factor/SurA peptide-binding domain-like"/>
    <property type="match status" value="1"/>
</dbReference>
<dbReference type="InterPro" id="IPR014274">
    <property type="entry name" value="PPIase_EpsD"/>
</dbReference>
<dbReference type="Gene3D" id="1.10.8.1040">
    <property type="match status" value="1"/>
</dbReference>
<name>A0A516SET2_9NEIS</name>
<sequence>MRHISAKLALPLLAIPLLLSVTACGGKDEKTASQVAAKVNDDEISVHQINFVLSRSGANAPTPEAAAKLRREVLDKLVDQQLVVAQAVEKKLDRSPAVVMALEAARRDVLARAYIEQLSAAVAKPSTEEAKKYFQEHPQLFGERRIYNIQEVVFPTAPGLKGEVEAQVAAGKPIEEIAAWLKSKNIKFAGGGATKPAEQIPLELLPKVHALKDGEGMVVEAPQTITAMRVIASQAAPVTEAEALPKIQQFLFNQRAGESTGKELAQLKAKAKISYAGEFAGTAPAAPAAAPAAAETAAAPASDASIEKGVAGLK</sequence>
<keyword evidence="3" id="KW-0413">Isomerase</keyword>
<feature type="domain" description="PpiC" evidence="2">
    <location>
        <begin position="125"/>
        <end position="240"/>
    </location>
</feature>
<organism evidence="3 4">
    <name type="scientific">Chitinimonas arctica</name>
    <dbReference type="NCBI Taxonomy" id="2594795"/>
    <lineage>
        <taxon>Bacteria</taxon>
        <taxon>Pseudomonadati</taxon>
        <taxon>Pseudomonadota</taxon>
        <taxon>Betaproteobacteria</taxon>
        <taxon>Neisseriales</taxon>
        <taxon>Chitinibacteraceae</taxon>
        <taxon>Chitinimonas</taxon>
    </lineage>
</organism>
<evidence type="ECO:0000256" key="1">
    <source>
        <dbReference type="SAM" id="SignalP"/>
    </source>
</evidence>
<accession>A0A516SET2</accession>
<dbReference type="Pfam" id="PF13145">
    <property type="entry name" value="Rotamase_2"/>
    <property type="match status" value="1"/>
</dbReference>
<dbReference type="InterPro" id="IPR027304">
    <property type="entry name" value="Trigger_fact/SurA_dom_sf"/>
</dbReference>